<dbReference type="RefSeq" id="WP_075608899.1">
    <property type="nucleotide sequence ID" value="NZ_CP052766.1"/>
</dbReference>
<keyword evidence="5" id="KW-1185">Reference proteome</keyword>
<dbReference type="GO" id="GO:0000160">
    <property type="term" value="P:phosphorelay signal transduction system"/>
    <property type="evidence" value="ECO:0007669"/>
    <property type="project" value="InterPro"/>
</dbReference>
<dbReference type="SUPFAM" id="SSF52172">
    <property type="entry name" value="CheY-like"/>
    <property type="match status" value="1"/>
</dbReference>
<dbReference type="InterPro" id="IPR019734">
    <property type="entry name" value="TPR_rpt"/>
</dbReference>
<accession>A0A6M4M9I7</accession>
<dbReference type="Gene3D" id="1.25.40.10">
    <property type="entry name" value="Tetratricopeptide repeat domain"/>
    <property type="match status" value="1"/>
</dbReference>
<dbReference type="OrthoDB" id="7298659at2"/>
<dbReference type="SUPFAM" id="SSF48452">
    <property type="entry name" value="TPR-like"/>
    <property type="match status" value="1"/>
</dbReference>
<keyword evidence="2" id="KW-0802">TPR repeat</keyword>
<comment type="caution">
    <text evidence="1">Lacks conserved residue(s) required for the propagation of feature annotation.</text>
</comment>
<organism evidence="4 5">
    <name type="scientific">Alteromonas pelagimontana</name>
    <dbReference type="NCBI Taxonomy" id="1858656"/>
    <lineage>
        <taxon>Bacteria</taxon>
        <taxon>Pseudomonadati</taxon>
        <taxon>Pseudomonadota</taxon>
        <taxon>Gammaproteobacteria</taxon>
        <taxon>Alteromonadales</taxon>
        <taxon>Alteromonadaceae</taxon>
        <taxon>Alteromonas/Salinimonas group</taxon>
        <taxon>Alteromonas</taxon>
    </lineage>
</organism>
<dbReference type="Pfam" id="PF00072">
    <property type="entry name" value="Response_reg"/>
    <property type="match status" value="1"/>
</dbReference>
<evidence type="ECO:0000313" key="4">
    <source>
        <dbReference type="EMBL" id="QJR79787.1"/>
    </source>
</evidence>
<dbReference type="SMART" id="SM00448">
    <property type="entry name" value="REC"/>
    <property type="match status" value="1"/>
</dbReference>
<evidence type="ECO:0000256" key="1">
    <source>
        <dbReference type="PROSITE-ProRule" id="PRU00169"/>
    </source>
</evidence>
<evidence type="ECO:0000259" key="3">
    <source>
        <dbReference type="PROSITE" id="PS50110"/>
    </source>
</evidence>
<dbReference type="InterPro" id="IPR052048">
    <property type="entry name" value="ST_Response_Regulator"/>
</dbReference>
<dbReference type="InterPro" id="IPR011990">
    <property type="entry name" value="TPR-like_helical_dom_sf"/>
</dbReference>
<dbReference type="PANTHER" id="PTHR43228">
    <property type="entry name" value="TWO-COMPONENT RESPONSE REGULATOR"/>
    <property type="match status" value="1"/>
</dbReference>
<dbReference type="PROSITE" id="PS50005">
    <property type="entry name" value="TPR"/>
    <property type="match status" value="1"/>
</dbReference>
<proteinExistence type="predicted"/>
<gene>
    <name evidence="4" type="ORF">CA267_002775</name>
</gene>
<dbReference type="EMBL" id="CP052766">
    <property type="protein sequence ID" value="QJR79787.1"/>
    <property type="molecule type" value="Genomic_DNA"/>
</dbReference>
<dbReference type="InterPro" id="IPR001789">
    <property type="entry name" value="Sig_transdc_resp-reg_receiver"/>
</dbReference>
<evidence type="ECO:0000256" key="2">
    <source>
        <dbReference type="PROSITE-ProRule" id="PRU00339"/>
    </source>
</evidence>
<reference evidence="5" key="1">
    <citation type="submission" date="2014-12" db="EMBL/GenBank/DDBJ databases">
        <title>Complete genome sequence of a multi-drug resistant Klebsiella pneumoniae.</title>
        <authorList>
            <person name="Hua X."/>
            <person name="Chen Q."/>
            <person name="Li X."/>
            <person name="Feng Y."/>
            <person name="Ruan Z."/>
            <person name="Yu Y."/>
        </authorList>
    </citation>
    <scope>NUCLEOTIDE SEQUENCE [LARGE SCALE GENOMIC DNA]</scope>
    <source>
        <strain evidence="5">5.12</strain>
    </source>
</reference>
<dbReference type="Gene3D" id="3.40.50.2300">
    <property type="match status" value="1"/>
</dbReference>
<feature type="domain" description="Response regulatory" evidence="3">
    <location>
        <begin position="10"/>
        <end position="129"/>
    </location>
</feature>
<reference evidence="4 5" key="2">
    <citation type="submission" date="2020-04" db="EMBL/GenBank/DDBJ databases">
        <title>Complete genome sequence of Alteromonas pelagimontana 5.12T.</title>
        <authorList>
            <person name="Sinha R.K."/>
            <person name="Krishnan K.P."/>
            <person name="Kurian J.P."/>
        </authorList>
    </citation>
    <scope>NUCLEOTIDE SEQUENCE [LARGE SCALE GENOMIC DNA]</scope>
    <source>
        <strain evidence="4 5">5.12</strain>
    </source>
</reference>
<dbReference type="KEGG" id="apel:CA267_002775"/>
<dbReference type="AlphaFoldDB" id="A0A6M4M9I7"/>
<evidence type="ECO:0000313" key="5">
    <source>
        <dbReference type="Proteomes" id="UP000219285"/>
    </source>
</evidence>
<feature type="repeat" description="TPR" evidence="2">
    <location>
        <begin position="448"/>
        <end position="481"/>
    </location>
</feature>
<sequence>MNKKLARQAKVLIVDDHVLAKGYLKYSMEELGFEDIHYVDKTSQALTALSNHYYDLIICAYDLKHEQEGYFLYDQLKEHKALPPSTAFVFVSADTTADIVHSIVELQPDEFLAKPFTVRELDKRLSRVLLRKHALKPVYQLIEKNQPENALDELESFLTEPKNAEFFPLALKTKGELLLACDFYDQGKEFYQAIINVQNFTWAQLGLVRCLIHLGENDEAEKRVLRLAFQPDSMLTAYDLLSALQVKLQEFEDALESVTIASEMSPRNLRRHRIAMTLSRITHDYASQFEAAKRIVKFAKNSVHDKPENYLNVARAGIDFAMTADEAQTSALIKQANDYLRQLKTMFPKADVDDQMKVINARLLYLQDESDNAKALLGQLSSQRWESDGVEGLLDKAKAFHEVGLHEHALSILDVIEKRCISDPAINDLFLHYIQQEKTEKAEILLSPKTLNSTAVEQYHQGDLSQALETFRHAFIIMPKNAAIALNLLQATAIMLRDKKRSLEDVTVQRTIYHCVKAVEAGKLNLEQEKRYERIRSTLKDFT</sequence>
<protein>
    <submittedName>
        <fullName evidence="4">Response regulator</fullName>
    </submittedName>
</protein>
<dbReference type="Proteomes" id="UP000219285">
    <property type="component" value="Chromosome"/>
</dbReference>
<dbReference type="InterPro" id="IPR011006">
    <property type="entry name" value="CheY-like_superfamily"/>
</dbReference>
<dbReference type="PANTHER" id="PTHR43228:SF1">
    <property type="entry name" value="TWO-COMPONENT RESPONSE REGULATOR ARR22"/>
    <property type="match status" value="1"/>
</dbReference>
<dbReference type="PROSITE" id="PS50110">
    <property type="entry name" value="RESPONSE_REGULATORY"/>
    <property type="match status" value="1"/>
</dbReference>
<name>A0A6M4M9I7_9ALTE</name>